<dbReference type="GO" id="GO:0019867">
    <property type="term" value="C:outer membrane"/>
    <property type="evidence" value="ECO:0007669"/>
    <property type="project" value="TreeGrafter"/>
</dbReference>
<comment type="caution">
    <text evidence="7">The sequence shown here is derived from an EMBL/GenBank/DDBJ whole genome shotgun (WGS) entry which is preliminary data.</text>
</comment>
<dbReference type="EMBL" id="PKUQ01000050">
    <property type="protein sequence ID" value="PLW75558.1"/>
    <property type="molecule type" value="Genomic_DNA"/>
</dbReference>
<comment type="similarity">
    <text evidence="2">Belongs to the N-acetylmuramoyl-L-alanine amidase 2 family.</text>
</comment>
<feature type="domain" description="N-acetylmuramoyl-L-alanine amidase" evidence="6">
    <location>
        <begin position="16"/>
        <end position="149"/>
    </location>
</feature>
<organism evidence="7 9">
    <name type="scientific">Cohaesibacter celericrescens</name>
    <dbReference type="NCBI Taxonomy" id="2067669"/>
    <lineage>
        <taxon>Bacteria</taxon>
        <taxon>Pseudomonadati</taxon>
        <taxon>Pseudomonadota</taxon>
        <taxon>Alphaproteobacteria</taxon>
        <taxon>Hyphomicrobiales</taxon>
        <taxon>Cohaesibacteraceae</taxon>
    </lineage>
</organism>
<dbReference type="InterPro" id="IPR036366">
    <property type="entry name" value="PGBDSf"/>
</dbReference>
<dbReference type="GO" id="GO:0009254">
    <property type="term" value="P:peptidoglycan turnover"/>
    <property type="evidence" value="ECO:0007669"/>
    <property type="project" value="TreeGrafter"/>
</dbReference>
<dbReference type="AlphaFoldDB" id="A0A2N5XMA0"/>
<dbReference type="OrthoDB" id="9794842at2"/>
<evidence type="ECO:0000313" key="8">
    <source>
        <dbReference type="EMBL" id="PLW78965.1"/>
    </source>
</evidence>
<evidence type="ECO:0000256" key="1">
    <source>
        <dbReference type="ARBA" id="ARBA00001561"/>
    </source>
</evidence>
<dbReference type="PANTHER" id="PTHR30417:SF1">
    <property type="entry name" value="N-ACETYLMURAMOYL-L-ALANINE AMIDASE AMID"/>
    <property type="match status" value="1"/>
</dbReference>
<dbReference type="InterPro" id="IPR036505">
    <property type="entry name" value="Amidase/PGRP_sf"/>
</dbReference>
<gene>
    <name evidence="8" type="ORF">C0081_01640</name>
    <name evidence="7" type="ORF">C0081_19680</name>
</gene>
<evidence type="ECO:0000256" key="3">
    <source>
        <dbReference type="ARBA" id="ARBA00011901"/>
    </source>
</evidence>
<dbReference type="GO" id="GO:0009253">
    <property type="term" value="P:peptidoglycan catabolic process"/>
    <property type="evidence" value="ECO:0007669"/>
    <property type="project" value="InterPro"/>
</dbReference>
<dbReference type="GO" id="GO:0071555">
    <property type="term" value="P:cell wall organization"/>
    <property type="evidence" value="ECO:0007669"/>
    <property type="project" value="UniProtKB-KW"/>
</dbReference>
<dbReference type="Gene3D" id="3.40.80.10">
    <property type="entry name" value="Peptidoglycan recognition protein-like"/>
    <property type="match status" value="1"/>
</dbReference>
<dbReference type="InterPro" id="IPR002477">
    <property type="entry name" value="Peptidoglycan-bd-like"/>
</dbReference>
<keyword evidence="4" id="KW-0378">Hydrolase</keyword>
<proteinExistence type="inferred from homology"/>
<dbReference type="Gene3D" id="1.10.101.10">
    <property type="entry name" value="PGBD-like superfamily/PGBD"/>
    <property type="match status" value="1"/>
</dbReference>
<dbReference type="EMBL" id="PKUQ01000001">
    <property type="protein sequence ID" value="PLW78965.1"/>
    <property type="molecule type" value="Genomic_DNA"/>
</dbReference>
<dbReference type="Pfam" id="PF01510">
    <property type="entry name" value="Amidase_2"/>
    <property type="match status" value="1"/>
</dbReference>
<name>A0A2N5XMA0_9HYPH</name>
<keyword evidence="5" id="KW-0961">Cell wall biogenesis/degradation</keyword>
<dbReference type="PANTHER" id="PTHR30417">
    <property type="entry name" value="N-ACETYLMURAMOYL-L-ALANINE AMIDASE AMID"/>
    <property type="match status" value="1"/>
</dbReference>
<evidence type="ECO:0000256" key="2">
    <source>
        <dbReference type="ARBA" id="ARBA00007553"/>
    </source>
</evidence>
<evidence type="ECO:0000313" key="9">
    <source>
        <dbReference type="Proteomes" id="UP000234881"/>
    </source>
</evidence>
<reference evidence="7 9" key="1">
    <citation type="submission" date="2018-01" db="EMBL/GenBank/DDBJ databases">
        <title>The draft genome sequence of Cohaesibacter sp. H1304.</title>
        <authorList>
            <person name="Wang N.-N."/>
            <person name="Du Z.-J."/>
        </authorList>
    </citation>
    <scope>NUCLEOTIDE SEQUENCE [LARGE SCALE GENOMIC DNA]</scope>
    <source>
        <strain evidence="7 9">H1304</strain>
    </source>
</reference>
<evidence type="ECO:0000313" key="7">
    <source>
        <dbReference type="EMBL" id="PLW75558.1"/>
    </source>
</evidence>
<dbReference type="SMART" id="SM00644">
    <property type="entry name" value="Ami_2"/>
    <property type="match status" value="1"/>
</dbReference>
<evidence type="ECO:0000256" key="4">
    <source>
        <dbReference type="ARBA" id="ARBA00022801"/>
    </source>
</evidence>
<dbReference type="InterPro" id="IPR051206">
    <property type="entry name" value="NAMLAA_amidase_2"/>
</dbReference>
<keyword evidence="9" id="KW-1185">Reference proteome</keyword>
<sequence length="248" mass="27338">MLSTVQTRCACDLKSSPNFGDRKEGRKVDMLVLHYTGMEDDEQALNWLCNAESEVSSHYYVHRDGSILQLVDEGARAWHAGKAVWKGDADINSCSIGIEIANAGNEDFPKVQLDAVIALAKDIIERHEIAPYRVLGHSDVSPGRKIDPGSLFPWQVLSKAGVGHWAEPETISGGRFFQKGDEGQPIQALQSMLGVYGYGIEITGVFDDQTETVVKAFQMHFRPEKVDGIADTSTITTLYKLNAMLPQL</sequence>
<dbReference type="Proteomes" id="UP000234881">
    <property type="component" value="Unassembled WGS sequence"/>
</dbReference>
<dbReference type="SUPFAM" id="SSF55846">
    <property type="entry name" value="N-acetylmuramoyl-L-alanine amidase-like"/>
    <property type="match status" value="1"/>
</dbReference>
<evidence type="ECO:0000259" key="6">
    <source>
        <dbReference type="SMART" id="SM00644"/>
    </source>
</evidence>
<dbReference type="InterPro" id="IPR002502">
    <property type="entry name" value="Amidase_domain"/>
</dbReference>
<dbReference type="CDD" id="cd06583">
    <property type="entry name" value="PGRP"/>
    <property type="match status" value="1"/>
</dbReference>
<evidence type="ECO:0000256" key="5">
    <source>
        <dbReference type="ARBA" id="ARBA00023316"/>
    </source>
</evidence>
<dbReference type="GO" id="GO:0008745">
    <property type="term" value="F:N-acetylmuramoyl-L-alanine amidase activity"/>
    <property type="evidence" value="ECO:0007669"/>
    <property type="project" value="UniProtKB-EC"/>
</dbReference>
<dbReference type="InterPro" id="IPR036365">
    <property type="entry name" value="PGBD-like_sf"/>
</dbReference>
<accession>A0A2N5XMA0</accession>
<comment type="catalytic activity">
    <reaction evidence="1">
        <text>Hydrolyzes the link between N-acetylmuramoyl residues and L-amino acid residues in certain cell-wall glycopeptides.</text>
        <dbReference type="EC" id="3.5.1.28"/>
    </reaction>
</comment>
<dbReference type="Pfam" id="PF01471">
    <property type="entry name" value="PG_binding_1"/>
    <property type="match status" value="1"/>
</dbReference>
<dbReference type="SUPFAM" id="SSF47090">
    <property type="entry name" value="PGBD-like"/>
    <property type="match status" value="1"/>
</dbReference>
<dbReference type="EC" id="3.5.1.28" evidence="3"/>
<protein>
    <recommendedName>
        <fullName evidence="3">N-acetylmuramoyl-L-alanine amidase</fullName>
        <ecNumber evidence="3">3.5.1.28</ecNumber>
    </recommendedName>
</protein>